<sequence length="337" mass="37611">MPSVSTPRWERSTLPGWANWRAPPWPGSTPPRDVRAVNDGPRRGPETWHQGFLAHLVAERRLSRHTVEGYGRDVGILLQLADTTPLSELRPHHIRRFIAVLHGRGLSGRSLARALSAWRAFFNYLARDHGFGANPCLGVRAPKAKRTLPHPLSPDEAARLLEFEPESVLEQRDKAVFELFYSSGLRLSELVGLAVDDVSFAEGMVRVTGKGAKTRLVPVGSVALEALKAWLAVRRRIAKPGEVALFLGRTGRRLSARAIQVRLKHWAKRRGIASEVHPHVLRHSFASHLLQSSGDLRAVQEMLGHASISTTQVYTHLDFQHLAKVYDAAHPRAKRKK</sequence>
<evidence type="ECO:0000256" key="9">
    <source>
        <dbReference type="ARBA" id="ARBA00023306"/>
    </source>
</evidence>
<protein>
    <recommendedName>
        <fullName evidence="10 11">Tyrosine recombinase XerC</fullName>
    </recommendedName>
</protein>
<evidence type="ECO:0000256" key="5">
    <source>
        <dbReference type="ARBA" id="ARBA00022829"/>
    </source>
</evidence>
<dbReference type="CDD" id="cd00798">
    <property type="entry name" value="INT_XerDC_C"/>
    <property type="match status" value="1"/>
</dbReference>
<dbReference type="GO" id="GO:0051301">
    <property type="term" value="P:cell division"/>
    <property type="evidence" value="ECO:0007669"/>
    <property type="project" value="UniProtKB-UniRule"/>
</dbReference>
<keyword evidence="4 10" id="KW-0132">Cell division</keyword>
<evidence type="ECO:0000256" key="10">
    <source>
        <dbReference type="HAMAP-Rule" id="MF_01808"/>
    </source>
</evidence>
<dbReference type="EMBL" id="VPFL01000032">
    <property type="protein sequence ID" value="TXF10395.1"/>
    <property type="molecule type" value="Genomic_DNA"/>
</dbReference>
<dbReference type="PANTHER" id="PTHR30349:SF81">
    <property type="entry name" value="TYROSINE RECOMBINASE XERC"/>
    <property type="match status" value="1"/>
</dbReference>
<evidence type="ECO:0000256" key="8">
    <source>
        <dbReference type="ARBA" id="ARBA00023172"/>
    </source>
</evidence>
<keyword evidence="6 10" id="KW-0229">DNA integration</keyword>
<feature type="region of interest" description="Disordered" evidence="12">
    <location>
        <begin position="20"/>
        <end position="42"/>
    </location>
</feature>
<dbReference type="GO" id="GO:0006313">
    <property type="term" value="P:DNA transposition"/>
    <property type="evidence" value="ECO:0007669"/>
    <property type="project" value="UniProtKB-UniRule"/>
</dbReference>
<dbReference type="InterPro" id="IPR011010">
    <property type="entry name" value="DNA_brk_join_enz"/>
</dbReference>
<dbReference type="NCBIfam" id="NF001399">
    <property type="entry name" value="PRK00283.1"/>
    <property type="match status" value="1"/>
</dbReference>
<dbReference type="InterPro" id="IPR010998">
    <property type="entry name" value="Integrase_recombinase_N"/>
</dbReference>
<evidence type="ECO:0000313" key="16">
    <source>
        <dbReference type="Proteomes" id="UP000321201"/>
    </source>
</evidence>
<dbReference type="HAMAP" id="MF_01808">
    <property type="entry name" value="Recomb_XerC_XerD"/>
    <property type="match status" value="1"/>
</dbReference>
<dbReference type="InterPro" id="IPR050090">
    <property type="entry name" value="Tyrosine_recombinase_XerCD"/>
</dbReference>
<dbReference type="InterPro" id="IPR023009">
    <property type="entry name" value="Tyrosine_recombinase_XerC/XerD"/>
</dbReference>
<dbReference type="InParanoid" id="A0A5C7EPI7"/>
<dbReference type="FunCoup" id="A0A5C7EPI7">
    <property type="interactions" value="49"/>
</dbReference>
<dbReference type="GO" id="GO:0003677">
    <property type="term" value="F:DNA binding"/>
    <property type="evidence" value="ECO:0007669"/>
    <property type="project" value="UniProtKB-UniRule"/>
</dbReference>
<feature type="active site" description="O-(3'-phospho-DNA)-tyrosine intermediate" evidence="10">
    <location>
        <position position="314"/>
    </location>
</feature>
<dbReference type="Gene3D" id="1.10.443.10">
    <property type="entry name" value="Intergrase catalytic core"/>
    <property type="match status" value="1"/>
</dbReference>
<name>A0A5C7EPI7_9PROT</name>
<dbReference type="OrthoDB" id="5291714at2"/>
<keyword evidence="7 10" id="KW-0238">DNA-binding</keyword>
<dbReference type="InterPro" id="IPR011931">
    <property type="entry name" value="Recomb_XerC"/>
</dbReference>
<dbReference type="PANTHER" id="PTHR30349">
    <property type="entry name" value="PHAGE INTEGRASE-RELATED"/>
    <property type="match status" value="1"/>
</dbReference>
<keyword evidence="16" id="KW-1185">Reference proteome</keyword>
<dbReference type="InterPro" id="IPR002104">
    <property type="entry name" value="Integrase_catalytic"/>
</dbReference>
<evidence type="ECO:0000259" key="13">
    <source>
        <dbReference type="PROSITE" id="PS51898"/>
    </source>
</evidence>
<evidence type="ECO:0000256" key="3">
    <source>
        <dbReference type="ARBA" id="ARBA00022490"/>
    </source>
</evidence>
<evidence type="ECO:0000256" key="6">
    <source>
        <dbReference type="ARBA" id="ARBA00022908"/>
    </source>
</evidence>
<gene>
    <name evidence="10 15" type="primary">xerC</name>
    <name evidence="15" type="ORF">FR698_15485</name>
</gene>
<dbReference type="InterPro" id="IPR013762">
    <property type="entry name" value="Integrase-like_cat_sf"/>
</dbReference>
<keyword evidence="8 10" id="KW-0233">DNA recombination</keyword>
<comment type="subunit">
    <text evidence="10">Forms a cyclic heterotetrameric complex composed of two molecules of XerC and two molecules of XerD.</text>
</comment>
<comment type="subcellular location">
    <subcellularLocation>
        <location evidence="1 10">Cytoplasm</location>
    </subcellularLocation>
</comment>
<evidence type="ECO:0000259" key="14">
    <source>
        <dbReference type="PROSITE" id="PS51900"/>
    </source>
</evidence>
<feature type="domain" description="Core-binding (CB)" evidence="14">
    <location>
        <begin position="43"/>
        <end position="126"/>
    </location>
</feature>
<feature type="domain" description="Tyr recombinase" evidence="13">
    <location>
        <begin position="147"/>
        <end position="327"/>
    </location>
</feature>
<keyword evidence="5 10" id="KW-0159">Chromosome partition</keyword>
<comment type="caution">
    <text evidence="15">The sequence shown here is derived from an EMBL/GenBank/DDBJ whole genome shotgun (WGS) entry which is preliminary data.</text>
</comment>
<feature type="active site" evidence="10">
    <location>
        <position position="186"/>
    </location>
</feature>
<dbReference type="Proteomes" id="UP000321201">
    <property type="component" value="Unassembled WGS sequence"/>
</dbReference>
<feature type="active site" evidence="10">
    <location>
        <position position="305"/>
    </location>
</feature>
<evidence type="ECO:0000256" key="4">
    <source>
        <dbReference type="ARBA" id="ARBA00022618"/>
    </source>
</evidence>
<dbReference type="PROSITE" id="PS51898">
    <property type="entry name" value="TYR_RECOMBINASE"/>
    <property type="match status" value="1"/>
</dbReference>
<feature type="compositionally biased region" description="Basic and acidic residues" evidence="12">
    <location>
        <begin position="32"/>
        <end position="42"/>
    </location>
</feature>
<reference evidence="15 16" key="1">
    <citation type="submission" date="2019-08" db="EMBL/GenBank/DDBJ databases">
        <title>Pelomicrobium methylotrophicum gen. nov., sp. nov. a moderately thermophilic, facultatively anaerobic, lithoautotrophic and methylotrophic bacterium isolated from a terrestrial mud volcano.</title>
        <authorList>
            <person name="Slobodkina G.B."/>
            <person name="Merkel A.Y."/>
            <person name="Slobodkin A.I."/>
        </authorList>
    </citation>
    <scope>NUCLEOTIDE SEQUENCE [LARGE SCALE GENOMIC DNA]</scope>
    <source>
        <strain evidence="15 16">SM250</strain>
    </source>
</reference>
<dbReference type="PROSITE" id="PS51900">
    <property type="entry name" value="CB"/>
    <property type="match status" value="1"/>
</dbReference>
<dbReference type="InterPro" id="IPR004107">
    <property type="entry name" value="Integrase_SAM-like_N"/>
</dbReference>
<dbReference type="Gene3D" id="1.10.150.130">
    <property type="match status" value="1"/>
</dbReference>
<evidence type="ECO:0000256" key="11">
    <source>
        <dbReference type="NCBIfam" id="TIGR02224"/>
    </source>
</evidence>
<dbReference type="GO" id="GO:0005737">
    <property type="term" value="C:cytoplasm"/>
    <property type="evidence" value="ECO:0007669"/>
    <property type="project" value="UniProtKB-SubCell"/>
</dbReference>
<feature type="active site" evidence="10">
    <location>
        <position position="210"/>
    </location>
</feature>
<dbReference type="AlphaFoldDB" id="A0A5C7EPI7"/>
<accession>A0A5C7EPI7</accession>
<dbReference type="GO" id="GO:0009037">
    <property type="term" value="F:tyrosine-based site-specific recombinase activity"/>
    <property type="evidence" value="ECO:0007669"/>
    <property type="project" value="UniProtKB-UniRule"/>
</dbReference>
<evidence type="ECO:0000256" key="7">
    <source>
        <dbReference type="ARBA" id="ARBA00023125"/>
    </source>
</evidence>
<dbReference type="InterPro" id="IPR044068">
    <property type="entry name" value="CB"/>
</dbReference>
<evidence type="ECO:0000313" key="15">
    <source>
        <dbReference type="EMBL" id="TXF10395.1"/>
    </source>
</evidence>
<keyword evidence="9 10" id="KW-0131">Cell cycle</keyword>
<evidence type="ECO:0000256" key="1">
    <source>
        <dbReference type="ARBA" id="ARBA00004496"/>
    </source>
</evidence>
<dbReference type="Pfam" id="PF00589">
    <property type="entry name" value="Phage_integrase"/>
    <property type="match status" value="1"/>
</dbReference>
<dbReference type="Pfam" id="PF02899">
    <property type="entry name" value="Phage_int_SAM_1"/>
    <property type="match status" value="1"/>
</dbReference>
<dbReference type="GO" id="GO:0007059">
    <property type="term" value="P:chromosome segregation"/>
    <property type="evidence" value="ECO:0007669"/>
    <property type="project" value="UniProtKB-UniRule"/>
</dbReference>
<comment type="similarity">
    <text evidence="2 10">Belongs to the 'phage' integrase family. XerC subfamily.</text>
</comment>
<evidence type="ECO:0000256" key="2">
    <source>
        <dbReference type="ARBA" id="ARBA00006657"/>
    </source>
</evidence>
<organism evidence="15 16">
    <name type="scientific">Pelomicrobium methylotrophicum</name>
    <dbReference type="NCBI Taxonomy" id="2602750"/>
    <lineage>
        <taxon>Bacteria</taxon>
        <taxon>Pseudomonadati</taxon>
        <taxon>Pseudomonadota</taxon>
        <taxon>Hydrogenophilia</taxon>
        <taxon>Hydrogenophilia incertae sedis</taxon>
        <taxon>Pelomicrobium</taxon>
    </lineage>
</organism>
<keyword evidence="3 10" id="KW-0963">Cytoplasm</keyword>
<feature type="active site" evidence="10">
    <location>
        <position position="279"/>
    </location>
</feature>
<comment type="function">
    <text evidence="10">Site-specific tyrosine recombinase, which acts by catalyzing the cutting and rejoining of the recombining DNA molecules. The XerC-XerD complex is essential to convert dimers of the bacterial chromosome into monomers to permit their segregation at cell division. It also contributes to the segregational stability of plasmids.</text>
</comment>
<feature type="active site" evidence="10">
    <location>
        <position position="282"/>
    </location>
</feature>
<dbReference type="SUPFAM" id="SSF56349">
    <property type="entry name" value="DNA breaking-rejoining enzymes"/>
    <property type="match status" value="1"/>
</dbReference>
<dbReference type="NCBIfam" id="TIGR02224">
    <property type="entry name" value="recomb_XerC"/>
    <property type="match status" value="1"/>
</dbReference>
<proteinExistence type="inferred from homology"/>
<evidence type="ECO:0000256" key="12">
    <source>
        <dbReference type="SAM" id="MobiDB-lite"/>
    </source>
</evidence>